<dbReference type="Gene3D" id="3.40.50.300">
    <property type="entry name" value="P-loop containing nucleotide triphosphate hydrolases"/>
    <property type="match status" value="1"/>
</dbReference>
<evidence type="ECO:0000259" key="10">
    <source>
        <dbReference type="PROSITE" id="PS50893"/>
    </source>
</evidence>
<feature type="domain" description="ABC transporter" evidence="10">
    <location>
        <begin position="698"/>
        <end position="927"/>
    </location>
</feature>
<dbReference type="InterPro" id="IPR003439">
    <property type="entry name" value="ABC_transporter-like_ATP-bd"/>
</dbReference>
<dbReference type="InterPro" id="IPR003593">
    <property type="entry name" value="AAA+_ATPase"/>
</dbReference>
<dbReference type="GeneID" id="7839745"/>
<dbReference type="GO" id="GO:0005524">
    <property type="term" value="F:ATP binding"/>
    <property type="evidence" value="ECO:0007669"/>
    <property type="project" value="UniProtKB-KW"/>
</dbReference>
<dbReference type="FunFam" id="3.40.50.300:FF:000665">
    <property type="entry name" value="ABC transporter A family member 2"/>
    <property type="match status" value="1"/>
</dbReference>
<evidence type="ECO:0000256" key="9">
    <source>
        <dbReference type="SAM" id="Phobius"/>
    </source>
</evidence>
<dbReference type="OrthoDB" id="10255969at2759"/>
<proteinExistence type="predicted"/>
<feature type="transmembrane region" description="Helical" evidence="9">
    <location>
        <begin position="405"/>
        <end position="429"/>
    </location>
</feature>
<evidence type="ECO:0000256" key="8">
    <source>
        <dbReference type="SAM" id="Coils"/>
    </source>
</evidence>
<dbReference type="AlphaFoldDB" id="Q23DB9"/>
<name>Q23DB9_TETTS</name>
<keyword evidence="7 9" id="KW-0472">Membrane</keyword>
<feature type="transmembrane region" description="Helical" evidence="9">
    <location>
        <begin position="83"/>
        <end position="104"/>
    </location>
</feature>
<feature type="transmembrane region" description="Helical" evidence="9">
    <location>
        <begin position="441"/>
        <end position="462"/>
    </location>
</feature>
<comment type="subcellular location">
    <subcellularLocation>
        <location evidence="1">Membrane</location>
        <topology evidence="1">Multi-pass membrane protein</topology>
    </subcellularLocation>
</comment>
<keyword evidence="12" id="KW-1185">Reference proteome</keyword>
<evidence type="ECO:0000256" key="3">
    <source>
        <dbReference type="ARBA" id="ARBA00022692"/>
    </source>
</evidence>
<dbReference type="InterPro" id="IPR017871">
    <property type="entry name" value="ABC_transporter-like_CS"/>
</dbReference>
<keyword evidence="8" id="KW-0175">Coiled coil</keyword>
<dbReference type="GO" id="GO:0016887">
    <property type="term" value="F:ATP hydrolysis activity"/>
    <property type="evidence" value="ECO:0007669"/>
    <property type="project" value="InterPro"/>
</dbReference>
<dbReference type="eggNOG" id="KOG0059">
    <property type="taxonomic scope" value="Eukaryota"/>
</dbReference>
<feature type="transmembrane region" description="Helical" evidence="9">
    <location>
        <begin position="575"/>
        <end position="595"/>
    </location>
</feature>
<dbReference type="PROSITE" id="PS50893">
    <property type="entry name" value="ABC_TRANSPORTER_2"/>
    <property type="match status" value="1"/>
</dbReference>
<gene>
    <name evidence="11" type="ORF">TTHERM_00047720</name>
</gene>
<dbReference type="InterPro" id="IPR026082">
    <property type="entry name" value="ABCA"/>
</dbReference>
<dbReference type="GO" id="GO:0140359">
    <property type="term" value="F:ABC-type transporter activity"/>
    <property type="evidence" value="ECO:0007669"/>
    <property type="project" value="InterPro"/>
</dbReference>
<dbReference type="OMA" id="EVFWAVE"/>
<dbReference type="HOGENOM" id="CLU_287965_0_0_1"/>
<dbReference type="SUPFAM" id="SSF52540">
    <property type="entry name" value="P-loop containing nucleoside triphosphate hydrolases"/>
    <property type="match status" value="1"/>
</dbReference>
<dbReference type="InterPro" id="IPR027417">
    <property type="entry name" value="P-loop_NTPase"/>
</dbReference>
<evidence type="ECO:0000313" key="12">
    <source>
        <dbReference type="Proteomes" id="UP000009168"/>
    </source>
</evidence>
<feature type="transmembrane region" description="Helical" evidence="9">
    <location>
        <begin position="474"/>
        <end position="500"/>
    </location>
</feature>
<dbReference type="SMART" id="SM00382">
    <property type="entry name" value="AAA"/>
    <property type="match status" value="1"/>
</dbReference>
<evidence type="ECO:0000256" key="6">
    <source>
        <dbReference type="ARBA" id="ARBA00022989"/>
    </source>
</evidence>
<evidence type="ECO:0000256" key="4">
    <source>
        <dbReference type="ARBA" id="ARBA00022741"/>
    </source>
</evidence>
<dbReference type="GO" id="GO:0005319">
    <property type="term" value="F:lipid transporter activity"/>
    <property type="evidence" value="ECO:0007669"/>
    <property type="project" value="TreeGrafter"/>
</dbReference>
<evidence type="ECO:0000256" key="5">
    <source>
        <dbReference type="ARBA" id="ARBA00022840"/>
    </source>
</evidence>
<organism evidence="11 12">
    <name type="scientific">Tetrahymena thermophila (strain SB210)</name>
    <dbReference type="NCBI Taxonomy" id="312017"/>
    <lineage>
        <taxon>Eukaryota</taxon>
        <taxon>Sar</taxon>
        <taxon>Alveolata</taxon>
        <taxon>Ciliophora</taxon>
        <taxon>Intramacronucleata</taxon>
        <taxon>Oligohymenophorea</taxon>
        <taxon>Hymenostomatida</taxon>
        <taxon>Tetrahymenina</taxon>
        <taxon>Tetrahymenidae</taxon>
        <taxon>Tetrahymena</taxon>
    </lineage>
</organism>
<dbReference type="PANTHER" id="PTHR19229:SF263">
    <property type="entry name" value="CHROMOSOME UNDETERMINED SCAFFOLD_17, WHOLE GENOME SHOTGUN SEQUENCE"/>
    <property type="match status" value="1"/>
</dbReference>
<dbReference type="RefSeq" id="XP_001014767.1">
    <property type="nucleotide sequence ID" value="XM_001014767.1"/>
</dbReference>
<dbReference type="CDD" id="cd03263">
    <property type="entry name" value="ABC_subfamily_A"/>
    <property type="match status" value="1"/>
</dbReference>
<dbReference type="PROSITE" id="PS00211">
    <property type="entry name" value="ABC_TRANSPORTER_1"/>
    <property type="match status" value="1"/>
</dbReference>
<evidence type="ECO:0000256" key="7">
    <source>
        <dbReference type="ARBA" id="ARBA00023136"/>
    </source>
</evidence>
<reference evidence="12" key="1">
    <citation type="journal article" date="2006" name="PLoS Biol.">
        <title>Macronuclear genome sequence of the ciliate Tetrahymena thermophila, a model eukaryote.</title>
        <authorList>
            <person name="Eisen J.A."/>
            <person name="Coyne R.S."/>
            <person name="Wu M."/>
            <person name="Wu D."/>
            <person name="Thiagarajan M."/>
            <person name="Wortman J.R."/>
            <person name="Badger J.H."/>
            <person name="Ren Q."/>
            <person name="Amedeo P."/>
            <person name="Jones K.M."/>
            <person name="Tallon L.J."/>
            <person name="Delcher A.L."/>
            <person name="Salzberg S.L."/>
            <person name="Silva J.C."/>
            <person name="Haas B.J."/>
            <person name="Majoros W.H."/>
            <person name="Farzad M."/>
            <person name="Carlton J.M."/>
            <person name="Smith R.K. Jr."/>
            <person name="Garg J."/>
            <person name="Pearlman R.E."/>
            <person name="Karrer K.M."/>
            <person name="Sun L."/>
            <person name="Manning G."/>
            <person name="Elde N.C."/>
            <person name="Turkewitz A.P."/>
            <person name="Asai D.J."/>
            <person name="Wilkes D.E."/>
            <person name="Wang Y."/>
            <person name="Cai H."/>
            <person name="Collins K."/>
            <person name="Stewart B.A."/>
            <person name="Lee S.R."/>
            <person name="Wilamowska K."/>
            <person name="Weinberg Z."/>
            <person name="Ruzzo W.L."/>
            <person name="Wloga D."/>
            <person name="Gaertig J."/>
            <person name="Frankel J."/>
            <person name="Tsao C.-C."/>
            <person name="Gorovsky M.A."/>
            <person name="Keeling P.J."/>
            <person name="Waller R.F."/>
            <person name="Patron N.J."/>
            <person name="Cherry J.M."/>
            <person name="Stover N.A."/>
            <person name="Krieger C.J."/>
            <person name="del Toro C."/>
            <person name="Ryder H.F."/>
            <person name="Williamson S.C."/>
            <person name="Barbeau R.A."/>
            <person name="Hamilton E.P."/>
            <person name="Orias E."/>
        </authorList>
    </citation>
    <scope>NUCLEOTIDE SEQUENCE [LARGE SCALE GENOMIC DNA]</scope>
    <source>
        <strain evidence="12">SB210</strain>
    </source>
</reference>
<dbReference type="InterPro" id="IPR013525">
    <property type="entry name" value="ABC2_TM"/>
</dbReference>
<keyword evidence="5" id="KW-0067">ATP-binding</keyword>
<sequence>MSNNTFQSQEENKEIEESKNDLQQYLIEAQDGQRSNSNEQSIAESEVNLNKSNLMGEFPGIWQHTKILLWKNFIIQKRNLKSLLFILFGPLIICSIIIGFQYLADDQTQHSDKSPPLHPMQPIIPCAKYSDDPDNCFTFGYGVIGNENASPWIDYAINFVAKVNKMNRTKEFRNVLSAQDGAEYNNKYIKYFNTSSNQGLFDYGIVFCSDTFMEIPRLGTKSDMIRVDCRKANFQMDGNVTYDGGKSIDTIQKSYFYTIVYNNTWEMYEQQSDTVSSFSFPKDGWLITLKALLDSAIINYEQGIRLEDYEQDNNPSSLLGSNEQNSKVDENLMKLIRFNITNQSYAFPSSRFYDGFNIINQMGAFYYFLMPMYLFVQIQGDIVMEKQRRLRAGLNIQGVSHTAFYLSWFLTSITYSILISILQIVTSLIFQFDFFLDTPFFILFFLFFFFTLSMQVFGYFIATIMPNTNKSYSFSYGFVLFAVVIELFLSKPDAIIPYLYNTERPAWIMLFVFFLNMYSPFQYTLIFVAISQKSGIHFDSQASVWTRGSGYTWSDITDTLKGQERGINFEAPCPLQSFLLLLLMSFVYGVLTWYFDHIISSNRGSSHPWYFLFTPSYWRGVFNIRQLKRQSQSYLFEQNEKPESSSQRPQSYLNDQSRISNNQRYFTVHEEEERVRNRFFKDEKCDGLRIFNIKKNFIEKRSIFKKPNIIRAVRGLSLEIGNNEILGLLGHNGAGKTTLLNMLCGLLNPTSGSVVVNNYSLSEELEKIRQIIGICPQFDILWDDLTGLEHLALFARIKGMNPKYIDKIGNEMLKMVQLEHVANAYSRTYSGGMKRRLSLAISAQGNPKVILLDEPTTGMDPKSKKEVWNLIQAIRKNKSIILTTHSMEEADVLSDRIAIMVSGQIQAIGTSLKLKDLYGGGYRMHLIIKNPTVNSEEVQKFLNQNFPTIKLLKESSGSMIFVLPDKQVVKKIFEMFELYESPLKNKLNSEEVLDSTFFKSNLMIDKSRVQDLDFQMDQQNMRYSLGFFEMIEDWGISHPTIEDVFIQVTDEEQQLEEEEDKQNQEKNKK</sequence>
<keyword evidence="6 9" id="KW-1133">Transmembrane helix</keyword>
<accession>Q23DB9</accession>
<feature type="coiled-coil region" evidence="8">
    <location>
        <begin position="1041"/>
        <end position="1068"/>
    </location>
</feature>
<dbReference type="Proteomes" id="UP000009168">
    <property type="component" value="Unassembled WGS sequence"/>
</dbReference>
<dbReference type="GO" id="GO:0016020">
    <property type="term" value="C:membrane"/>
    <property type="evidence" value="ECO:0007669"/>
    <property type="project" value="UniProtKB-SubCell"/>
</dbReference>
<evidence type="ECO:0000313" key="11">
    <source>
        <dbReference type="EMBL" id="EAR94681.1"/>
    </source>
</evidence>
<keyword evidence="4" id="KW-0547">Nucleotide-binding</keyword>
<dbReference type="KEGG" id="tet:TTHERM_00047720"/>
<dbReference type="InParanoid" id="Q23DB9"/>
<dbReference type="EMBL" id="GG662712">
    <property type="protein sequence ID" value="EAR94681.1"/>
    <property type="molecule type" value="Genomic_DNA"/>
</dbReference>
<evidence type="ECO:0000256" key="1">
    <source>
        <dbReference type="ARBA" id="ARBA00004141"/>
    </source>
</evidence>
<keyword evidence="3 9" id="KW-0812">Transmembrane</keyword>
<keyword evidence="2" id="KW-0813">Transport</keyword>
<evidence type="ECO:0000256" key="2">
    <source>
        <dbReference type="ARBA" id="ARBA00022448"/>
    </source>
</evidence>
<feature type="transmembrane region" description="Helical" evidence="9">
    <location>
        <begin position="364"/>
        <end position="384"/>
    </location>
</feature>
<protein>
    <submittedName>
        <fullName evidence="11">Transporter family ABC domain protein</fullName>
    </submittedName>
</protein>
<dbReference type="PANTHER" id="PTHR19229">
    <property type="entry name" value="ATP-BINDING CASSETTE TRANSPORTER SUBFAMILY A ABCA"/>
    <property type="match status" value="1"/>
</dbReference>
<dbReference type="Pfam" id="PF12698">
    <property type="entry name" value="ABC2_membrane_3"/>
    <property type="match status" value="1"/>
</dbReference>
<feature type="transmembrane region" description="Helical" evidence="9">
    <location>
        <begin position="506"/>
        <end position="530"/>
    </location>
</feature>
<dbReference type="Pfam" id="PF00005">
    <property type="entry name" value="ABC_tran"/>
    <property type="match status" value="1"/>
</dbReference>